<reference evidence="2 3" key="1">
    <citation type="journal article" date="2015" name="PLoS ONE">
        <title>Rice-Infecting Pseudomonas Genomes Are Highly Accessorized and Harbor Multiple Putative Virulence Mechanisms to Cause Sheath Brown Rot.</title>
        <authorList>
            <person name="Quibod I.L."/>
            <person name="Grande G."/>
            <person name="Oreiro E.G."/>
            <person name="Borja F.N."/>
            <person name="Dossa G.S."/>
            <person name="Mauleon R."/>
            <person name="Cruz C.V."/>
            <person name="Oliva R."/>
        </authorList>
    </citation>
    <scope>NUCLEOTIDE SEQUENCE [LARGE SCALE GENOMIC DNA]</scope>
    <source>
        <strain evidence="2 3">IRRI 6609</strain>
    </source>
</reference>
<comment type="caution">
    <text evidence="2">The sequence shown here is derived from an EMBL/GenBank/DDBJ whole genome shotgun (WGS) entry which is preliminary data.</text>
</comment>
<evidence type="ECO:0000313" key="2">
    <source>
        <dbReference type="EMBL" id="KPA87384.1"/>
    </source>
</evidence>
<keyword evidence="3" id="KW-1185">Reference proteome</keyword>
<accession>A0A0M9GBZ7</accession>
<dbReference type="EMBL" id="JSYZ01000030">
    <property type="protein sequence ID" value="KPA87384.1"/>
    <property type="molecule type" value="Genomic_DNA"/>
</dbReference>
<dbReference type="STRING" id="50340.PF66_06014"/>
<proteinExistence type="predicted"/>
<dbReference type="Proteomes" id="UP000037931">
    <property type="component" value="Unassembled WGS sequence"/>
</dbReference>
<protein>
    <recommendedName>
        <fullName evidence="4">Cell division protein ZapB</fullName>
    </recommendedName>
</protein>
<evidence type="ECO:0008006" key="4">
    <source>
        <dbReference type="Google" id="ProtNLM"/>
    </source>
</evidence>
<keyword evidence="1" id="KW-0175">Coiled coil</keyword>
<sequence>MFRQSQSLWGEEKSRASKIKALRAFFPGKPGGFSLSYAPFETAREIKKMLETSLNQLEQLVSELVQQKQELLAANAQLNTELARAKDENESLQLSLMEQEEKQGATAARIQALVERVSAGPVSA</sequence>
<dbReference type="Gene3D" id="1.20.5.1700">
    <property type="match status" value="1"/>
</dbReference>
<evidence type="ECO:0000256" key="1">
    <source>
        <dbReference type="SAM" id="Coils"/>
    </source>
</evidence>
<evidence type="ECO:0000313" key="3">
    <source>
        <dbReference type="Proteomes" id="UP000037931"/>
    </source>
</evidence>
<dbReference type="AlphaFoldDB" id="A0A0M9GBZ7"/>
<dbReference type="PATRIC" id="fig|50340.43.peg.4250"/>
<organism evidence="2 3">
    <name type="scientific">Pseudomonas asplenii</name>
    <dbReference type="NCBI Taxonomy" id="53407"/>
    <lineage>
        <taxon>Bacteria</taxon>
        <taxon>Pseudomonadati</taxon>
        <taxon>Pseudomonadota</taxon>
        <taxon>Gammaproteobacteria</taxon>
        <taxon>Pseudomonadales</taxon>
        <taxon>Pseudomonadaceae</taxon>
        <taxon>Pseudomonas</taxon>
    </lineage>
</organism>
<feature type="coiled-coil region" evidence="1">
    <location>
        <begin position="40"/>
        <end position="102"/>
    </location>
</feature>
<gene>
    <name evidence="2" type="ORF">PF66_06014</name>
</gene>
<name>A0A0M9GBZ7_9PSED</name>